<feature type="domain" description="Acid ceramidase N-terminal" evidence="2">
    <location>
        <begin position="11"/>
        <end position="72"/>
    </location>
</feature>
<evidence type="ECO:0000259" key="2">
    <source>
        <dbReference type="Pfam" id="PF15508"/>
    </source>
</evidence>
<dbReference type="EMBL" id="KB822725">
    <property type="protein sequence ID" value="ETN36346.1"/>
    <property type="molecule type" value="Genomic_DNA"/>
</dbReference>
<gene>
    <name evidence="3" type="ORF">HMPREF1541_08623</name>
</gene>
<dbReference type="PANTHER" id="PTHR28583">
    <property type="entry name" value="ACID AMIDASE"/>
    <property type="match status" value="1"/>
</dbReference>
<evidence type="ECO:0000313" key="4">
    <source>
        <dbReference type="Proteomes" id="UP000030752"/>
    </source>
</evidence>
<accession>W2RIQ0</accession>
<sequence>MAPRSHVPPTNVPVHRIDLSLPPRERYKELARQYIPQIASITPLFNQLLADLGIPEKRHGTVNTLARLMLRGVYSPVETAELRGICEVTGVDMYLLVALNVVLDLLMGCTSSTVRSDIGKIWHLRTLDWGMDPLRDVIVQLDFIRSDSRRRERPQPDGSDRSDEVIASSITYVGFVGVLTGARPGLSMSLNFRALHNAHTRWGHIRFYAHHLAVLLGYRQSISSVLRQYLLDDDRKPVTLEPKKLAEIELDFQLIHTTAAYLVFCDGSHSVAVEKDFATANIRWDKDGFLVATNHDLEDTNTGKDPTPAGAHSGQLARMKAMEELVEDSKERSECVSAKWRTVARRASGRSTRSSRGLFGISQDDAIKWVCDWPTTNETTHFATVMDAKDGVIRWAHAYPEPALEPSACRA</sequence>
<dbReference type="InParanoid" id="W2RIQ0"/>
<evidence type="ECO:0000313" key="3">
    <source>
        <dbReference type="EMBL" id="ETN36346.1"/>
    </source>
</evidence>
<protein>
    <recommendedName>
        <fullName evidence="1">ceramidase</fullName>
        <ecNumber evidence="1">3.5.1.23</ecNumber>
    </recommendedName>
</protein>
<dbReference type="VEuPathDB" id="FungiDB:HMPREF1541_08623"/>
<dbReference type="RefSeq" id="XP_008721164.1">
    <property type="nucleotide sequence ID" value="XM_008722942.1"/>
</dbReference>
<proteinExistence type="predicted"/>
<dbReference type="eggNOG" id="ENOG502QVBG">
    <property type="taxonomic scope" value="Eukaryota"/>
</dbReference>
<dbReference type="InterPro" id="IPR029130">
    <property type="entry name" value="Acid_ceramidase_N"/>
</dbReference>
<dbReference type="GO" id="GO:0017040">
    <property type="term" value="F:N-acylsphingosine amidohydrolase activity"/>
    <property type="evidence" value="ECO:0007669"/>
    <property type="project" value="UniProtKB-EC"/>
</dbReference>
<dbReference type="GeneID" id="19975962"/>
<dbReference type="PANTHER" id="PTHR28583:SF1">
    <property type="entry name" value="ACID CERAMIDASE"/>
    <property type="match status" value="1"/>
</dbReference>
<evidence type="ECO:0000256" key="1">
    <source>
        <dbReference type="ARBA" id="ARBA00011891"/>
    </source>
</evidence>
<dbReference type="Pfam" id="PF15508">
    <property type="entry name" value="NAAA-beta"/>
    <property type="match status" value="1"/>
</dbReference>
<keyword evidence="4" id="KW-1185">Reference proteome</keyword>
<dbReference type="OrthoDB" id="5273684at2759"/>
<dbReference type="Proteomes" id="UP000030752">
    <property type="component" value="Unassembled WGS sequence"/>
</dbReference>
<dbReference type="Gene3D" id="3.60.60.10">
    <property type="entry name" value="Penicillin V Acylase, Chain A"/>
    <property type="match status" value="1"/>
</dbReference>
<dbReference type="EC" id="3.5.1.23" evidence="1"/>
<dbReference type="HOGENOM" id="CLU_051035_0_0_1"/>
<name>W2RIQ0_CYPE1</name>
<organism evidence="3 4">
    <name type="scientific">Cyphellophora europaea (strain CBS 101466)</name>
    <name type="common">Phialophora europaea</name>
    <dbReference type="NCBI Taxonomy" id="1220924"/>
    <lineage>
        <taxon>Eukaryota</taxon>
        <taxon>Fungi</taxon>
        <taxon>Dikarya</taxon>
        <taxon>Ascomycota</taxon>
        <taxon>Pezizomycotina</taxon>
        <taxon>Eurotiomycetes</taxon>
        <taxon>Chaetothyriomycetidae</taxon>
        <taxon>Chaetothyriales</taxon>
        <taxon>Cyphellophoraceae</taxon>
        <taxon>Cyphellophora</taxon>
    </lineage>
</organism>
<dbReference type="STRING" id="1220924.W2RIQ0"/>
<dbReference type="AlphaFoldDB" id="W2RIQ0"/>
<reference evidence="3 4" key="1">
    <citation type="submission" date="2013-03" db="EMBL/GenBank/DDBJ databases">
        <title>The Genome Sequence of Phialophora europaea CBS 101466.</title>
        <authorList>
            <consortium name="The Broad Institute Genomics Platform"/>
            <person name="Cuomo C."/>
            <person name="de Hoog S."/>
            <person name="Gorbushina A."/>
            <person name="Walker B."/>
            <person name="Young S.K."/>
            <person name="Zeng Q."/>
            <person name="Gargeya S."/>
            <person name="Fitzgerald M."/>
            <person name="Haas B."/>
            <person name="Abouelleil A."/>
            <person name="Allen A.W."/>
            <person name="Alvarado L."/>
            <person name="Arachchi H.M."/>
            <person name="Berlin A.M."/>
            <person name="Chapman S.B."/>
            <person name="Gainer-Dewar J."/>
            <person name="Goldberg J."/>
            <person name="Griggs A."/>
            <person name="Gujja S."/>
            <person name="Hansen M."/>
            <person name="Howarth C."/>
            <person name="Imamovic A."/>
            <person name="Ireland A."/>
            <person name="Larimer J."/>
            <person name="McCowan C."/>
            <person name="Murphy C."/>
            <person name="Pearson M."/>
            <person name="Poon T.W."/>
            <person name="Priest M."/>
            <person name="Roberts A."/>
            <person name="Saif S."/>
            <person name="Shea T."/>
            <person name="Sisk P."/>
            <person name="Sykes S."/>
            <person name="Wortman J."/>
            <person name="Nusbaum C."/>
            <person name="Birren B."/>
        </authorList>
    </citation>
    <scope>NUCLEOTIDE SEQUENCE [LARGE SCALE GENOMIC DNA]</scope>
    <source>
        <strain evidence="3 4">CBS 101466</strain>
    </source>
</reference>